<dbReference type="GO" id="GO:0046961">
    <property type="term" value="F:proton-transporting ATPase activity, rotational mechanism"/>
    <property type="evidence" value="ECO:0007669"/>
    <property type="project" value="InterPro"/>
</dbReference>
<comment type="similarity">
    <text evidence="1 5">Belongs to the V-ATPase G subunit family.</text>
</comment>
<gene>
    <name evidence="6" type="ORF">BDEG_20529</name>
</gene>
<dbReference type="NCBIfam" id="TIGR01147">
    <property type="entry name" value="V_ATP_synt_G"/>
    <property type="match status" value="1"/>
</dbReference>
<organism evidence="6 7">
    <name type="scientific">Batrachochytrium dendrobatidis (strain JEL423)</name>
    <dbReference type="NCBI Taxonomy" id="403673"/>
    <lineage>
        <taxon>Eukaryota</taxon>
        <taxon>Fungi</taxon>
        <taxon>Fungi incertae sedis</taxon>
        <taxon>Chytridiomycota</taxon>
        <taxon>Chytridiomycota incertae sedis</taxon>
        <taxon>Chytridiomycetes</taxon>
        <taxon>Rhizophydiales</taxon>
        <taxon>Rhizophydiales incertae sedis</taxon>
        <taxon>Batrachochytrium</taxon>
    </lineage>
</organism>
<evidence type="ECO:0000256" key="1">
    <source>
        <dbReference type="ARBA" id="ARBA00010066"/>
    </source>
</evidence>
<sequence length="119" mass="13271">MAQNSQGIQTLLEAEKEASKIVAKSRQYRVQRLKDARLEASKEIEALKCQQSIQFQKFEQQFSGDSDDSVIKAQQQTEESLVEINAAVLKNKGAVIDKLLSTIVKCEPKIHVNARVGKA</sequence>
<dbReference type="Pfam" id="PF03179">
    <property type="entry name" value="V-ATPase_G"/>
    <property type="match status" value="1"/>
</dbReference>
<dbReference type="PANTHER" id="PTHR12713:SF11">
    <property type="entry name" value="V-TYPE PROTON ATPASE SUBUNIT G"/>
    <property type="match status" value="1"/>
</dbReference>
<dbReference type="GO" id="GO:0016887">
    <property type="term" value="F:ATP hydrolysis activity"/>
    <property type="evidence" value="ECO:0007669"/>
    <property type="project" value="TreeGrafter"/>
</dbReference>
<evidence type="ECO:0000256" key="4">
    <source>
        <dbReference type="ARBA" id="ARBA00023065"/>
    </source>
</evidence>
<dbReference type="Proteomes" id="UP000077115">
    <property type="component" value="Unassembled WGS sequence"/>
</dbReference>
<dbReference type="OrthoDB" id="250802at2759"/>
<keyword evidence="3 5" id="KW-0375">Hydrogen ion transport</keyword>
<evidence type="ECO:0000256" key="3">
    <source>
        <dbReference type="ARBA" id="ARBA00022781"/>
    </source>
</evidence>
<evidence type="ECO:0000313" key="7">
    <source>
        <dbReference type="Proteomes" id="UP000077115"/>
    </source>
</evidence>
<keyword evidence="4 5" id="KW-0406">Ion transport</keyword>
<dbReference type="STRING" id="403673.A0A177W8B4"/>
<accession>A0A177W8B4</accession>
<dbReference type="AlphaFoldDB" id="A0A177W8B4"/>
<dbReference type="VEuPathDB" id="FungiDB:BDEG_20529"/>
<proteinExistence type="inferred from homology"/>
<dbReference type="FunFam" id="1.20.5.2950:FF:000001">
    <property type="entry name" value="V-type proton ATPase subunit G"/>
    <property type="match status" value="1"/>
</dbReference>
<dbReference type="GO" id="GO:0000221">
    <property type="term" value="C:vacuolar proton-transporting V-type ATPase, V1 domain"/>
    <property type="evidence" value="ECO:0007669"/>
    <property type="project" value="TreeGrafter"/>
</dbReference>
<reference evidence="6 7" key="2">
    <citation type="submission" date="2016-05" db="EMBL/GenBank/DDBJ databases">
        <title>Lineage-specific infection strategies underlie the spectrum of fungal disease in amphibians.</title>
        <authorList>
            <person name="Cuomo C.A."/>
            <person name="Farrer R.A."/>
            <person name="James T."/>
            <person name="Longcore J."/>
            <person name="Birren B."/>
        </authorList>
    </citation>
    <scope>NUCLEOTIDE SEQUENCE [LARGE SCALE GENOMIC DNA]</scope>
    <source>
        <strain evidence="6 7">JEL423</strain>
    </source>
</reference>
<protein>
    <recommendedName>
        <fullName evidence="5">V-type proton ATPase subunit G</fullName>
    </recommendedName>
</protein>
<evidence type="ECO:0000256" key="2">
    <source>
        <dbReference type="ARBA" id="ARBA00022448"/>
    </source>
</evidence>
<dbReference type="Gene3D" id="1.20.5.2950">
    <property type="match status" value="1"/>
</dbReference>
<comment type="subunit">
    <text evidence="5">V-ATPase is a heteromultimeric enzyme made up of two complexes: the ATP-hydrolytic V1 complex and the proton translocation V0 complex.</text>
</comment>
<evidence type="ECO:0000256" key="5">
    <source>
        <dbReference type="RuleBase" id="RU364019"/>
    </source>
</evidence>
<keyword evidence="2 5" id="KW-0813">Transport</keyword>
<comment type="function">
    <text evidence="5">Subunit of the V1 complex of vacuolar(H+)-ATPase (V-ATPase), a multisubunit enzyme composed of a peripheral complex (V1) that hydrolyzes ATP and a membrane integral complex (V0) that translocates protons. V-ATPase is responsible for acidifying and maintaining the pH of intracellular compartments and in some cell types, is targeted to the plasma membrane, where it is responsible for acidifying the extracellular environment.</text>
</comment>
<dbReference type="PANTHER" id="PTHR12713">
    <property type="entry name" value="VACUOLAR ATP SYNTHASE SUBUNIT G"/>
    <property type="match status" value="1"/>
</dbReference>
<dbReference type="EMBL" id="DS022300">
    <property type="protein sequence ID" value="OAJ36347.1"/>
    <property type="molecule type" value="Genomic_DNA"/>
</dbReference>
<evidence type="ECO:0000313" key="6">
    <source>
        <dbReference type="EMBL" id="OAJ36347.1"/>
    </source>
</evidence>
<dbReference type="eggNOG" id="KOG1772">
    <property type="taxonomic scope" value="Eukaryota"/>
</dbReference>
<reference evidence="6 7" key="1">
    <citation type="submission" date="2006-10" db="EMBL/GenBank/DDBJ databases">
        <title>The Genome Sequence of Batrachochytrium dendrobatidis JEL423.</title>
        <authorList>
            <consortium name="The Broad Institute Genome Sequencing Platform"/>
            <person name="Birren B."/>
            <person name="Lander E."/>
            <person name="Galagan J."/>
            <person name="Cuomo C."/>
            <person name="Devon K."/>
            <person name="Jaffe D."/>
            <person name="Butler J."/>
            <person name="Alvarez P."/>
            <person name="Gnerre S."/>
            <person name="Grabherr M."/>
            <person name="Kleber M."/>
            <person name="Mauceli E."/>
            <person name="Brockman W."/>
            <person name="Young S."/>
            <person name="LaButti K."/>
            <person name="Sykes S."/>
            <person name="DeCaprio D."/>
            <person name="Crawford M."/>
            <person name="Koehrsen M."/>
            <person name="Engels R."/>
            <person name="Montgomery P."/>
            <person name="Pearson M."/>
            <person name="Howarth C."/>
            <person name="Larson L."/>
            <person name="White J."/>
            <person name="O'Leary S."/>
            <person name="Kodira C."/>
            <person name="Zeng Q."/>
            <person name="Yandava C."/>
            <person name="Alvarado L."/>
            <person name="Longcore J."/>
            <person name="James T."/>
        </authorList>
    </citation>
    <scope>NUCLEOTIDE SEQUENCE [LARGE SCALE GENOMIC DNA]</scope>
    <source>
        <strain evidence="6 7">JEL423</strain>
    </source>
</reference>
<name>A0A177W8B4_BATDL</name>
<dbReference type="InterPro" id="IPR005124">
    <property type="entry name" value="V-ATPase_G"/>
</dbReference>